<dbReference type="AlphaFoldDB" id="A0A4E0RXL9"/>
<organism evidence="1 2">
    <name type="scientific">Fasciola hepatica</name>
    <name type="common">Liver fluke</name>
    <dbReference type="NCBI Taxonomy" id="6192"/>
    <lineage>
        <taxon>Eukaryota</taxon>
        <taxon>Metazoa</taxon>
        <taxon>Spiralia</taxon>
        <taxon>Lophotrochozoa</taxon>
        <taxon>Platyhelminthes</taxon>
        <taxon>Trematoda</taxon>
        <taxon>Digenea</taxon>
        <taxon>Plagiorchiida</taxon>
        <taxon>Echinostomata</taxon>
        <taxon>Echinostomatoidea</taxon>
        <taxon>Fasciolidae</taxon>
        <taxon>Fasciola</taxon>
    </lineage>
</organism>
<gene>
    <name evidence="1" type="ORF">D915_008627</name>
</gene>
<accession>A0A4E0RXL9</accession>
<reference evidence="1" key="1">
    <citation type="submission" date="2019-03" db="EMBL/GenBank/DDBJ databases">
        <title>Improved annotation for the trematode Fasciola hepatica.</title>
        <authorList>
            <person name="Choi Y.-J."/>
            <person name="Martin J."/>
            <person name="Mitreva M."/>
        </authorList>
    </citation>
    <scope>NUCLEOTIDE SEQUENCE [LARGE SCALE GENOMIC DNA]</scope>
</reference>
<comment type="caution">
    <text evidence="1">The sequence shown here is derived from an EMBL/GenBank/DDBJ whole genome shotgun (WGS) entry which is preliminary data.</text>
</comment>
<dbReference type="EMBL" id="JXXN02004383">
    <property type="protein sequence ID" value="THD20630.1"/>
    <property type="molecule type" value="Genomic_DNA"/>
</dbReference>
<keyword evidence="2" id="KW-1185">Reference proteome</keyword>
<sequence length="111" mass="11277">MRLGIRLVSYATTWRKAFIKSALGCCIPPISDTGGGVMNSVPQPTLGLTSPAHIPGANSPLSVATHYLGGRPNQAPSLSSSGGARKYLSATGPTIVPTSVDGGMGAGYTNY</sequence>
<proteinExistence type="predicted"/>
<protein>
    <submittedName>
        <fullName evidence="1">Uncharacterized protein</fullName>
    </submittedName>
</protein>
<evidence type="ECO:0000313" key="2">
    <source>
        <dbReference type="Proteomes" id="UP000230066"/>
    </source>
</evidence>
<dbReference type="Proteomes" id="UP000230066">
    <property type="component" value="Unassembled WGS sequence"/>
</dbReference>
<evidence type="ECO:0000313" key="1">
    <source>
        <dbReference type="EMBL" id="THD20630.1"/>
    </source>
</evidence>
<name>A0A4E0RXL9_FASHE</name>